<evidence type="ECO:0000313" key="7">
    <source>
        <dbReference type="Proteomes" id="UP000236536"/>
    </source>
</evidence>
<sequence length="166" mass="18069">MSETSFIPGPDSLRAYRDALGCFGTGVTVVTTRTDRGGLAITANSFTSVSMDPPLLLWCPARQSKRHDPFIAASHFAIHVMAEDQLDMAMHFARNGEDFSCVPKHENDNGVPVLPNVIARFDCRRHACHDGGDHSILVGAVLRTTSRPGKGLIFKRGQYGGFLEQG</sequence>
<evidence type="ECO:0000313" key="4">
    <source>
        <dbReference type="EMBL" id="AUQ94835.1"/>
    </source>
</evidence>
<dbReference type="Proteomes" id="UP000236536">
    <property type="component" value="Chromosome"/>
</dbReference>
<name>A0A135IM98_9RHOB</name>
<keyword evidence="7" id="KW-1185">Reference proteome</keyword>
<reference evidence="4 7" key="3">
    <citation type="journal article" date="2017" name="Int. J. Syst. Evol. Microbiol.">
        <title>Adaptation of Surface-Associated Bacteria to the Open Ocean: A Genomically Distinct Subpopulation of Phaeobacter gallaeciensis Colonizes Pacific Mesozooplankton.</title>
        <authorList>
            <person name="Freese H.M."/>
            <person name="Methner A."/>
            <person name="Overmann J."/>
        </authorList>
    </citation>
    <scope>NUCLEOTIDE SEQUENCE [LARGE SCALE GENOMIC DNA]</scope>
    <source>
        <strain evidence="4 7">P66</strain>
    </source>
</reference>
<dbReference type="GeneID" id="57288113"/>
<feature type="domain" description="Flavin reductase like" evidence="3">
    <location>
        <begin position="20"/>
        <end position="161"/>
    </location>
</feature>
<dbReference type="Proteomes" id="UP000236447">
    <property type="component" value="Chromosome"/>
</dbReference>
<dbReference type="EMBL" id="CP010725">
    <property type="protein sequence ID" value="AUQ98734.1"/>
    <property type="molecule type" value="Genomic_DNA"/>
</dbReference>
<dbReference type="SMART" id="SM00903">
    <property type="entry name" value="Flavin_Reduct"/>
    <property type="match status" value="1"/>
</dbReference>
<evidence type="ECO:0000259" key="3">
    <source>
        <dbReference type="SMART" id="SM00903"/>
    </source>
</evidence>
<dbReference type="PANTHER" id="PTHR30466:SF11">
    <property type="entry name" value="FLAVIN-DEPENDENT MONOOXYGENASE, REDUCTASE SUBUNIT HSAB"/>
    <property type="match status" value="1"/>
</dbReference>
<reference evidence="5 6" key="1">
    <citation type="journal article" date="2017" name="Front. Microbiol.">
        <title>Phaeobacter piscinae sp. nov., a species of the Roseobacter group and potential aquaculture probiont.</title>
        <authorList>
            <person name="Sonnenschein E.C."/>
            <person name="Phippen C.B.W."/>
            <person name="Nielsen K.F."/>
            <person name="Mateiu R.V."/>
            <person name="Melchiorsen J."/>
            <person name="Gram L."/>
            <person name="Overmann J."/>
            <person name="Freese H.M."/>
        </authorList>
    </citation>
    <scope>NUCLEOTIDE SEQUENCE [LARGE SCALE GENOMIC DNA]</scope>
    <source>
        <strain evidence="5 6">P88</strain>
    </source>
</reference>
<dbReference type="PANTHER" id="PTHR30466">
    <property type="entry name" value="FLAVIN REDUCTASE"/>
    <property type="match status" value="1"/>
</dbReference>
<dbReference type="Pfam" id="PF01613">
    <property type="entry name" value="Flavin_Reduct"/>
    <property type="match status" value="1"/>
</dbReference>
<evidence type="ECO:0000313" key="6">
    <source>
        <dbReference type="Proteomes" id="UP000236447"/>
    </source>
</evidence>
<keyword evidence="2" id="KW-0560">Oxidoreductase</keyword>
<evidence type="ECO:0000313" key="5">
    <source>
        <dbReference type="EMBL" id="AUQ98734.1"/>
    </source>
</evidence>
<evidence type="ECO:0000256" key="1">
    <source>
        <dbReference type="ARBA" id="ARBA00008898"/>
    </source>
</evidence>
<accession>A0A135IM98</accession>
<keyword evidence="5" id="KW-0503">Monooxygenase</keyword>
<evidence type="ECO:0000256" key="2">
    <source>
        <dbReference type="ARBA" id="ARBA00023002"/>
    </source>
</evidence>
<gene>
    <name evidence="4" type="ORF">PhaeoP66_02060</name>
    <name evidence="5" type="ORF">PhaeoP88_01353</name>
</gene>
<comment type="similarity">
    <text evidence="1">Belongs to the non-flavoprotein flavin reductase family.</text>
</comment>
<dbReference type="GO" id="GO:0042602">
    <property type="term" value="F:riboflavin reductase (NADPH) activity"/>
    <property type="evidence" value="ECO:0007669"/>
    <property type="project" value="TreeGrafter"/>
</dbReference>
<dbReference type="InterPro" id="IPR050268">
    <property type="entry name" value="NADH-dep_flavin_reductase"/>
</dbReference>
<protein>
    <submittedName>
        <fullName evidence="5">Nitrilotriacetate monooxygenase component B-like protein</fullName>
    </submittedName>
</protein>
<dbReference type="RefSeq" id="WP_014879792.1">
    <property type="nucleotide sequence ID" value="NZ_BSKP01000001.1"/>
</dbReference>
<dbReference type="Gene3D" id="2.30.110.10">
    <property type="entry name" value="Electron Transport, Fmn-binding Protein, Chain A"/>
    <property type="match status" value="1"/>
</dbReference>
<dbReference type="OMA" id="AFGCFPS"/>
<dbReference type="EMBL" id="CP010705">
    <property type="protein sequence ID" value="AUQ94835.1"/>
    <property type="molecule type" value="Genomic_DNA"/>
</dbReference>
<proteinExistence type="inferred from homology"/>
<dbReference type="InterPro" id="IPR002563">
    <property type="entry name" value="Flavin_Rdtase-like_dom"/>
</dbReference>
<dbReference type="GO" id="GO:0010181">
    <property type="term" value="F:FMN binding"/>
    <property type="evidence" value="ECO:0007669"/>
    <property type="project" value="InterPro"/>
</dbReference>
<dbReference type="InterPro" id="IPR012349">
    <property type="entry name" value="Split_barrel_FMN-bd"/>
</dbReference>
<dbReference type="GO" id="GO:0004497">
    <property type="term" value="F:monooxygenase activity"/>
    <property type="evidence" value="ECO:0007669"/>
    <property type="project" value="UniProtKB-KW"/>
</dbReference>
<dbReference type="SUPFAM" id="SSF50475">
    <property type="entry name" value="FMN-binding split barrel"/>
    <property type="match status" value="1"/>
</dbReference>
<reference evidence="6 7" key="2">
    <citation type="journal article" date="2017" name="Genome Biol. Evol.">
        <title>Trajectories and Drivers of Genome Evolution in Surface-Associated Marine Phaeobacter.</title>
        <authorList>
            <person name="Freese H.M."/>
            <person name="Sikorski J."/>
            <person name="Bunk B."/>
            <person name="Scheuner C."/>
            <person name="Meier-Kolthoff J.P."/>
            <person name="Sproer C."/>
            <person name="Gram L."/>
            <person name="Overmann J."/>
        </authorList>
    </citation>
    <scope>NUCLEOTIDE SEQUENCE [LARGE SCALE GENOMIC DNA]</scope>
    <source>
        <strain evidence="4 7">P66</strain>
        <strain evidence="5 6">P88</strain>
    </source>
</reference>
<dbReference type="AlphaFoldDB" id="A0A135IM98"/>
<organism evidence="5 6">
    <name type="scientific">Phaeobacter inhibens</name>
    <dbReference type="NCBI Taxonomy" id="221822"/>
    <lineage>
        <taxon>Bacteria</taxon>
        <taxon>Pseudomonadati</taxon>
        <taxon>Pseudomonadota</taxon>
        <taxon>Alphaproteobacteria</taxon>
        <taxon>Rhodobacterales</taxon>
        <taxon>Roseobacteraceae</taxon>
        <taxon>Phaeobacter</taxon>
    </lineage>
</organism>